<protein>
    <submittedName>
        <fullName evidence="3">BHLH domain-containing protein</fullName>
    </submittedName>
</protein>
<dbReference type="AlphaFoldDB" id="A0A7E4ZXL7"/>
<dbReference type="Proteomes" id="UP000492821">
    <property type="component" value="Unassembled WGS sequence"/>
</dbReference>
<reference evidence="3" key="2">
    <citation type="submission" date="2020-10" db="UniProtKB">
        <authorList>
            <consortium name="WormBaseParasite"/>
        </authorList>
    </citation>
    <scope>IDENTIFICATION</scope>
</reference>
<proteinExistence type="predicted"/>
<feature type="region of interest" description="Disordered" evidence="1">
    <location>
        <begin position="39"/>
        <end position="67"/>
    </location>
</feature>
<evidence type="ECO:0000313" key="3">
    <source>
        <dbReference type="WBParaSite" id="Pan_g23807.t1"/>
    </source>
</evidence>
<evidence type="ECO:0000256" key="1">
    <source>
        <dbReference type="SAM" id="MobiDB-lite"/>
    </source>
</evidence>
<organism evidence="2 3">
    <name type="scientific">Panagrellus redivivus</name>
    <name type="common">Microworm</name>
    <dbReference type="NCBI Taxonomy" id="6233"/>
    <lineage>
        <taxon>Eukaryota</taxon>
        <taxon>Metazoa</taxon>
        <taxon>Ecdysozoa</taxon>
        <taxon>Nematoda</taxon>
        <taxon>Chromadorea</taxon>
        <taxon>Rhabditida</taxon>
        <taxon>Tylenchina</taxon>
        <taxon>Panagrolaimomorpha</taxon>
        <taxon>Panagrolaimoidea</taxon>
        <taxon>Panagrolaimidae</taxon>
        <taxon>Panagrellus</taxon>
    </lineage>
</organism>
<keyword evidence="2" id="KW-1185">Reference proteome</keyword>
<reference evidence="2" key="1">
    <citation type="journal article" date="2013" name="Genetics">
        <title>The draft genome and transcriptome of Panagrellus redivivus are shaped by the harsh demands of a free-living lifestyle.</title>
        <authorList>
            <person name="Srinivasan J."/>
            <person name="Dillman A.R."/>
            <person name="Macchietto M.G."/>
            <person name="Heikkinen L."/>
            <person name="Lakso M."/>
            <person name="Fracchia K.M."/>
            <person name="Antoshechkin I."/>
            <person name="Mortazavi A."/>
            <person name="Wong G."/>
            <person name="Sternberg P.W."/>
        </authorList>
    </citation>
    <scope>NUCLEOTIDE SEQUENCE [LARGE SCALE GENOMIC DNA]</scope>
    <source>
        <strain evidence="2">MT8872</strain>
    </source>
</reference>
<accession>A0A7E4ZXL7</accession>
<sequence length="178" mass="20300">MAMVFPRSSTPVPELLQPYQCPLKRVLARKLVNVAKPNGLGFTAPPEDENGRSPGPSEAPNPDEAKMARKRIRKRLKYFRRFESKCRRIAHDLITSGYLRRLQSSRVARSLAIEFIDRSMAATCPKLGLAFALSALRIHQIHKRRQLGSRLKRKAILQVANRLRIKHLGTLMEMAFCE</sequence>
<name>A0A7E4ZXL7_PANRE</name>
<evidence type="ECO:0000313" key="2">
    <source>
        <dbReference type="Proteomes" id="UP000492821"/>
    </source>
</evidence>
<dbReference type="WBParaSite" id="Pan_g23807.t1">
    <property type="protein sequence ID" value="Pan_g23807.t1"/>
    <property type="gene ID" value="Pan_g23807"/>
</dbReference>